<evidence type="ECO:0000256" key="1">
    <source>
        <dbReference type="SAM" id="MobiDB-lite"/>
    </source>
</evidence>
<dbReference type="AlphaFoldDB" id="A0A087H5Y9"/>
<dbReference type="OMA" id="CNFIGSC"/>
<proteinExistence type="predicted"/>
<dbReference type="EMBL" id="CM002872">
    <property type="protein sequence ID" value="KFK37541.1"/>
    <property type="molecule type" value="Genomic_DNA"/>
</dbReference>
<reference evidence="3" key="1">
    <citation type="journal article" date="2015" name="Nat. Plants">
        <title>Genome expansion of Arabis alpina linked with retrotransposition and reduced symmetric DNA methylation.</title>
        <authorList>
            <person name="Willing E.M."/>
            <person name="Rawat V."/>
            <person name="Mandakova T."/>
            <person name="Maumus F."/>
            <person name="James G.V."/>
            <person name="Nordstroem K.J."/>
            <person name="Becker C."/>
            <person name="Warthmann N."/>
            <person name="Chica C."/>
            <person name="Szarzynska B."/>
            <person name="Zytnicki M."/>
            <person name="Albani M.C."/>
            <person name="Kiefer C."/>
            <person name="Bergonzi S."/>
            <person name="Castaings L."/>
            <person name="Mateos J.L."/>
            <person name="Berns M.C."/>
            <person name="Bujdoso N."/>
            <person name="Piofczyk T."/>
            <person name="de Lorenzo L."/>
            <person name="Barrero-Sicilia C."/>
            <person name="Mateos I."/>
            <person name="Piednoel M."/>
            <person name="Hagmann J."/>
            <person name="Chen-Min-Tao R."/>
            <person name="Iglesias-Fernandez R."/>
            <person name="Schuster S.C."/>
            <person name="Alonso-Blanco C."/>
            <person name="Roudier F."/>
            <person name="Carbonero P."/>
            <person name="Paz-Ares J."/>
            <person name="Davis S.J."/>
            <person name="Pecinka A."/>
            <person name="Quesneville H."/>
            <person name="Colot V."/>
            <person name="Lysak M.A."/>
            <person name="Weigel D."/>
            <person name="Coupland G."/>
            <person name="Schneeberger K."/>
        </authorList>
    </citation>
    <scope>NUCLEOTIDE SEQUENCE [LARGE SCALE GENOMIC DNA]</scope>
    <source>
        <strain evidence="3">cv. Pajares</strain>
    </source>
</reference>
<name>A0A087H5Y9_ARAAL</name>
<keyword evidence="3" id="KW-1185">Reference proteome</keyword>
<evidence type="ECO:0000313" key="2">
    <source>
        <dbReference type="EMBL" id="KFK37541.1"/>
    </source>
</evidence>
<feature type="region of interest" description="Disordered" evidence="1">
    <location>
        <begin position="1"/>
        <end position="28"/>
    </location>
</feature>
<gene>
    <name evidence="2" type="ordered locus">AALP_Aa4g270400</name>
</gene>
<evidence type="ECO:0000313" key="3">
    <source>
        <dbReference type="Proteomes" id="UP000029120"/>
    </source>
</evidence>
<feature type="compositionally biased region" description="Gly residues" evidence="1">
    <location>
        <begin position="1"/>
        <end position="19"/>
    </location>
</feature>
<dbReference type="Gramene" id="KFK37541">
    <property type="protein sequence ID" value="KFK37541"/>
    <property type="gene ID" value="AALP_AA4G270400"/>
</dbReference>
<sequence>MGPGGPAGPGGPGGFGGPGGPGPGWGPGPGGPIGGLFAGFSDMICSCLSCLCCCWLLRDCFGGPPLQSPFLPPRY</sequence>
<dbReference type="Proteomes" id="UP000029120">
    <property type="component" value="Chromosome 4"/>
</dbReference>
<protein>
    <submittedName>
        <fullName evidence="2">Uncharacterized protein</fullName>
    </submittedName>
</protein>
<accession>A0A087H5Y9</accession>
<organism evidence="2 3">
    <name type="scientific">Arabis alpina</name>
    <name type="common">Alpine rock-cress</name>
    <dbReference type="NCBI Taxonomy" id="50452"/>
    <lineage>
        <taxon>Eukaryota</taxon>
        <taxon>Viridiplantae</taxon>
        <taxon>Streptophyta</taxon>
        <taxon>Embryophyta</taxon>
        <taxon>Tracheophyta</taxon>
        <taxon>Spermatophyta</taxon>
        <taxon>Magnoliopsida</taxon>
        <taxon>eudicotyledons</taxon>
        <taxon>Gunneridae</taxon>
        <taxon>Pentapetalae</taxon>
        <taxon>rosids</taxon>
        <taxon>malvids</taxon>
        <taxon>Brassicales</taxon>
        <taxon>Brassicaceae</taxon>
        <taxon>Arabideae</taxon>
        <taxon>Arabis</taxon>
    </lineage>
</organism>